<dbReference type="InterPro" id="IPR001471">
    <property type="entry name" value="AP2/ERF_dom"/>
</dbReference>
<protein>
    <recommendedName>
        <fullName evidence="7">AP2/ERF domain-containing protein</fullName>
    </recommendedName>
</protein>
<dbReference type="SUPFAM" id="SSF54171">
    <property type="entry name" value="DNA-binding domain"/>
    <property type="match status" value="1"/>
</dbReference>
<accession>A0AAV1ATS1</accession>
<keyword evidence="4" id="KW-0238">DNA-binding</keyword>
<evidence type="ECO:0000256" key="5">
    <source>
        <dbReference type="ARBA" id="ARBA00023163"/>
    </source>
</evidence>
<dbReference type="AlphaFoldDB" id="A0AAV1ATS1"/>
<keyword evidence="9" id="KW-1185">Reference proteome</keyword>
<dbReference type="Gene3D" id="3.80.10.10">
    <property type="entry name" value="Ribonuclease Inhibitor"/>
    <property type="match status" value="1"/>
</dbReference>
<keyword evidence="5" id="KW-0804">Transcription</keyword>
<dbReference type="InterPro" id="IPR016177">
    <property type="entry name" value="DNA-bd_dom_sf"/>
</dbReference>
<name>A0AAV1ATS1_VICFA</name>
<evidence type="ECO:0000313" key="9">
    <source>
        <dbReference type="Proteomes" id="UP001157006"/>
    </source>
</evidence>
<dbReference type="GO" id="GO:0003677">
    <property type="term" value="F:DNA binding"/>
    <property type="evidence" value="ECO:0007669"/>
    <property type="project" value="UniProtKB-KW"/>
</dbReference>
<dbReference type="PANTHER" id="PTHR31677">
    <property type="entry name" value="AP2 DOMAIN CLASS TRANSCRIPTION FACTOR"/>
    <property type="match status" value="1"/>
</dbReference>
<dbReference type="SUPFAM" id="SSF52047">
    <property type="entry name" value="RNI-like"/>
    <property type="match status" value="1"/>
</dbReference>
<dbReference type="EMBL" id="OX451740">
    <property type="protein sequence ID" value="CAI8613919.1"/>
    <property type="molecule type" value="Genomic_DNA"/>
</dbReference>
<evidence type="ECO:0000256" key="3">
    <source>
        <dbReference type="ARBA" id="ARBA00023015"/>
    </source>
</evidence>
<organism evidence="8 9">
    <name type="scientific">Vicia faba</name>
    <name type="common">Broad bean</name>
    <name type="synonym">Faba vulgaris</name>
    <dbReference type="NCBI Taxonomy" id="3906"/>
    <lineage>
        <taxon>Eukaryota</taxon>
        <taxon>Viridiplantae</taxon>
        <taxon>Streptophyta</taxon>
        <taxon>Embryophyta</taxon>
        <taxon>Tracheophyta</taxon>
        <taxon>Spermatophyta</taxon>
        <taxon>Magnoliopsida</taxon>
        <taxon>eudicotyledons</taxon>
        <taxon>Gunneridae</taxon>
        <taxon>Pentapetalae</taxon>
        <taxon>rosids</taxon>
        <taxon>fabids</taxon>
        <taxon>Fabales</taxon>
        <taxon>Fabaceae</taxon>
        <taxon>Papilionoideae</taxon>
        <taxon>50 kb inversion clade</taxon>
        <taxon>NPAAA clade</taxon>
        <taxon>Hologalegina</taxon>
        <taxon>IRL clade</taxon>
        <taxon>Fabeae</taxon>
        <taxon>Vicia</taxon>
    </lineage>
</organism>
<dbReference type="GO" id="GO:0005634">
    <property type="term" value="C:nucleus"/>
    <property type="evidence" value="ECO:0007669"/>
    <property type="project" value="UniProtKB-SubCell"/>
</dbReference>
<evidence type="ECO:0000256" key="4">
    <source>
        <dbReference type="ARBA" id="ARBA00023125"/>
    </source>
</evidence>
<evidence type="ECO:0000256" key="6">
    <source>
        <dbReference type="ARBA" id="ARBA00023242"/>
    </source>
</evidence>
<dbReference type="Proteomes" id="UP001157006">
    <property type="component" value="Chromosome 5"/>
</dbReference>
<keyword evidence="2" id="KW-0936">Ethylene signaling pathway</keyword>
<dbReference type="SMART" id="SM00380">
    <property type="entry name" value="AP2"/>
    <property type="match status" value="1"/>
</dbReference>
<evidence type="ECO:0000256" key="2">
    <source>
        <dbReference type="ARBA" id="ARBA00022745"/>
    </source>
</evidence>
<dbReference type="GO" id="GO:0003700">
    <property type="term" value="F:DNA-binding transcription factor activity"/>
    <property type="evidence" value="ECO:0007669"/>
    <property type="project" value="InterPro"/>
</dbReference>
<feature type="domain" description="AP2/ERF" evidence="7">
    <location>
        <begin position="1"/>
        <end position="44"/>
    </location>
</feature>
<evidence type="ECO:0000256" key="1">
    <source>
        <dbReference type="ARBA" id="ARBA00004123"/>
    </source>
</evidence>
<reference evidence="8 9" key="1">
    <citation type="submission" date="2023-01" db="EMBL/GenBank/DDBJ databases">
        <authorList>
            <person name="Kreplak J."/>
        </authorList>
    </citation>
    <scope>NUCLEOTIDE SEQUENCE [LARGE SCALE GENOMIC DNA]</scope>
</reference>
<gene>
    <name evidence="8" type="ORF">VFH_V104560</name>
</gene>
<keyword evidence="3" id="KW-0805">Transcription regulation</keyword>
<keyword evidence="6" id="KW-0539">Nucleus</keyword>
<dbReference type="Gene3D" id="3.30.730.10">
    <property type="entry name" value="AP2/ERF domain"/>
    <property type="match status" value="1"/>
</dbReference>
<evidence type="ECO:0000313" key="8">
    <source>
        <dbReference type="EMBL" id="CAI8613919.1"/>
    </source>
</evidence>
<dbReference type="InterPro" id="IPR036955">
    <property type="entry name" value="AP2/ERF_dom_sf"/>
</dbReference>
<comment type="subcellular location">
    <subcellularLocation>
        <location evidence="1">Nucleus</location>
    </subcellularLocation>
</comment>
<dbReference type="PANTHER" id="PTHR31677:SF196">
    <property type="entry name" value="ETHYLENE-RESPONSIVE TRANSCRIPTION FACTOR ERF109"/>
    <property type="match status" value="1"/>
</dbReference>
<dbReference type="PROSITE" id="PS51032">
    <property type="entry name" value="AP2_ERF"/>
    <property type="match status" value="1"/>
</dbReference>
<dbReference type="CDD" id="cd00018">
    <property type="entry name" value="AP2"/>
    <property type="match status" value="1"/>
</dbReference>
<evidence type="ECO:0000259" key="7">
    <source>
        <dbReference type="PROSITE" id="PS51032"/>
    </source>
</evidence>
<dbReference type="GO" id="GO:0009873">
    <property type="term" value="P:ethylene-activated signaling pathway"/>
    <property type="evidence" value="ECO:0007669"/>
    <property type="project" value="UniProtKB-KW"/>
</dbReference>
<dbReference type="InterPro" id="IPR032675">
    <property type="entry name" value="LRR_dom_sf"/>
</dbReference>
<sequence length="144" mass="16373">MDMFQHKQRKRLWLGTFNSAEEAAAEYDRVAVSLRGPHAVTNFPILPAKVETQVPPPLNGGNYGWIEGVVETLGTLEFSSLPHLKTLLPECLTTMTHLKKLRILYCFQLLSLPSDFHQLTSLEDLFIHGCPKLFQKYQPESGEY</sequence>
<proteinExistence type="predicted"/>